<evidence type="ECO:0000313" key="2">
    <source>
        <dbReference type="EMBL" id="MPV35753.1"/>
    </source>
</evidence>
<evidence type="ECO:0000256" key="1">
    <source>
        <dbReference type="SAM" id="MobiDB-lite"/>
    </source>
</evidence>
<dbReference type="InterPro" id="IPR023198">
    <property type="entry name" value="PGP-like_dom2"/>
</dbReference>
<dbReference type="InterPro" id="IPR023214">
    <property type="entry name" value="HAD_sf"/>
</dbReference>
<organism evidence="2 3">
    <name type="scientific">Georgenia subflava</name>
    <dbReference type="NCBI Taxonomy" id="1622177"/>
    <lineage>
        <taxon>Bacteria</taxon>
        <taxon>Bacillati</taxon>
        <taxon>Actinomycetota</taxon>
        <taxon>Actinomycetes</taxon>
        <taxon>Micrococcales</taxon>
        <taxon>Bogoriellaceae</taxon>
        <taxon>Georgenia</taxon>
    </lineage>
</organism>
<protein>
    <submittedName>
        <fullName evidence="2">HAD hydrolase-like protein</fullName>
    </submittedName>
</protein>
<keyword evidence="3" id="KW-1185">Reference proteome</keyword>
<dbReference type="InterPro" id="IPR036412">
    <property type="entry name" value="HAD-like_sf"/>
</dbReference>
<dbReference type="GO" id="GO:0004713">
    <property type="term" value="F:protein tyrosine kinase activity"/>
    <property type="evidence" value="ECO:0007669"/>
    <property type="project" value="TreeGrafter"/>
</dbReference>
<dbReference type="AlphaFoldDB" id="A0A6N7EEZ9"/>
<dbReference type="SUPFAM" id="SSF56784">
    <property type="entry name" value="HAD-like"/>
    <property type="match status" value="1"/>
</dbReference>
<dbReference type="PANTHER" id="PTHR43434:SF20">
    <property type="entry name" value="5'-NUCLEOTIDASE"/>
    <property type="match status" value="1"/>
</dbReference>
<gene>
    <name evidence="2" type="ORF">GB881_01590</name>
</gene>
<feature type="region of interest" description="Disordered" evidence="1">
    <location>
        <begin position="1"/>
        <end position="26"/>
    </location>
</feature>
<sequence>MPRSAGGGPHGLSGGSRPSLLPDPSSAERTRFFVTPLTSAAPVADRAPVELSPTAVLLDLDGTITDSAPAITSAIAESLAAFGYPAQTPEQLLRHVGPPIRDGLLELAGVSETDLEAVVEHYRTIYAERMLDVSLYPGVPELIRVLHAAGMPLALATSKMRHMAVPILEHAGLAQYFTVIAGATADESRSTKADIVEDALAGLTAAGIDTSRAVMVGDRHHDVDGATTHGIPAVLVRWGYSRPGEEVGAFGVVHDAAELAAVLGVVRG</sequence>
<dbReference type="SFLD" id="SFLDG01129">
    <property type="entry name" value="C1.5:_HAD__Beta-PGM__Phosphata"/>
    <property type="match status" value="1"/>
</dbReference>
<dbReference type="Gene3D" id="1.10.150.240">
    <property type="entry name" value="Putative phosphatase, domain 2"/>
    <property type="match status" value="1"/>
</dbReference>
<dbReference type="InterPro" id="IPR041492">
    <property type="entry name" value="HAD_2"/>
</dbReference>
<dbReference type="GO" id="GO:0016787">
    <property type="term" value="F:hydrolase activity"/>
    <property type="evidence" value="ECO:0007669"/>
    <property type="project" value="UniProtKB-KW"/>
</dbReference>
<comment type="caution">
    <text evidence="2">The sequence shown here is derived from an EMBL/GenBank/DDBJ whole genome shotgun (WGS) entry which is preliminary data.</text>
</comment>
<dbReference type="Proteomes" id="UP000437709">
    <property type="component" value="Unassembled WGS sequence"/>
</dbReference>
<accession>A0A6N7EEZ9</accession>
<dbReference type="Gene3D" id="3.40.50.1000">
    <property type="entry name" value="HAD superfamily/HAD-like"/>
    <property type="match status" value="1"/>
</dbReference>
<dbReference type="InterPro" id="IPR050155">
    <property type="entry name" value="HAD-like_hydrolase_sf"/>
</dbReference>
<dbReference type="EMBL" id="WHPC01000003">
    <property type="protein sequence ID" value="MPV35753.1"/>
    <property type="molecule type" value="Genomic_DNA"/>
</dbReference>
<dbReference type="OrthoDB" id="9776368at2"/>
<dbReference type="SFLD" id="SFLDS00003">
    <property type="entry name" value="Haloacid_Dehalogenase"/>
    <property type="match status" value="1"/>
</dbReference>
<evidence type="ECO:0000313" key="3">
    <source>
        <dbReference type="Proteomes" id="UP000437709"/>
    </source>
</evidence>
<name>A0A6N7EEZ9_9MICO</name>
<reference evidence="2 3" key="1">
    <citation type="submission" date="2019-10" db="EMBL/GenBank/DDBJ databases">
        <title>Georgenia wutianyii sp. nov. and Georgenia yuyongxinii sp. nov. isolated from plateau pika (Ochotona curzoniae) in the Qinghai-Tibet plateau of China.</title>
        <authorList>
            <person name="Tian Z."/>
        </authorList>
    </citation>
    <scope>NUCLEOTIDE SEQUENCE [LARGE SCALE GENOMIC DNA]</scope>
    <source>
        <strain evidence="2 3">JCM 19765</strain>
    </source>
</reference>
<dbReference type="PANTHER" id="PTHR43434">
    <property type="entry name" value="PHOSPHOGLYCOLATE PHOSPHATASE"/>
    <property type="match status" value="1"/>
</dbReference>
<proteinExistence type="predicted"/>
<feature type="compositionally biased region" description="Gly residues" evidence="1">
    <location>
        <begin position="1"/>
        <end position="14"/>
    </location>
</feature>
<dbReference type="Pfam" id="PF13419">
    <property type="entry name" value="HAD_2"/>
    <property type="match status" value="1"/>
</dbReference>
<feature type="compositionally biased region" description="Low complexity" evidence="1">
    <location>
        <begin position="15"/>
        <end position="25"/>
    </location>
</feature>
<keyword evidence="2" id="KW-0378">Hydrolase</keyword>
<dbReference type="GO" id="GO:0005829">
    <property type="term" value="C:cytosol"/>
    <property type="evidence" value="ECO:0007669"/>
    <property type="project" value="TreeGrafter"/>
</dbReference>